<feature type="transmembrane region" description="Helical" evidence="6">
    <location>
        <begin position="283"/>
        <end position="301"/>
    </location>
</feature>
<evidence type="ECO:0000256" key="1">
    <source>
        <dbReference type="ARBA" id="ARBA00004651"/>
    </source>
</evidence>
<feature type="transmembrane region" description="Helical" evidence="6">
    <location>
        <begin position="6"/>
        <end position="29"/>
    </location>
</feature>
<evidence type="ECO:0000256" key="2">
    <source>
        <dbReference type="ARBA" id="ARBA00022475"/>
    </source>
</evidence>
<dbReference type="Proteomes" id="UP000436016">
    <property type="component" value="Unassembled WGS sequence"/>
</dbReference>
<keyword evidence="4 6" id="KW-1133">Transmembrane helix</keyword>
<dbReference type="InterPro" id="IPR030923">
    <property type="entry name" value="LptG"/>
</dbReference>
<feature type="transmembrane region" description="Helical" evidence="6">
    <location>
        <begin position="307"/>
        <end position="329"/>
    </location>
</feature>
<comment type="subcellular location">
    <subcellularLocation>
        <location evidence="1">Cell membrane</location>
        <topology evidence="1">Multi-pass membrane protein</topology>
    </subcellularLocation>
</comment>
<evidence type="ECO:0000256" key="5">
    <source>
        <dbReference type="ARBA" id="ARBA00023136"/>
    </source>
</evidence>
<protein>
    <submittedName>
        <fullName evidence="7">LPS export ABC transporter permease LptG</fullName>
    </submittedName>
</protein>
<keyword evidence="8" id="KW-1185">Reference proteome</keyword>
<evidence type="ECO:0000313" key="8">
    <source>
        <dbReference type="Proteomes" id="UP000436016"/>
    </source>
</evidence>
<evidence type="ECO:0000256" key="3">
    <source>
        <dbReference type="ARBA" id="ARBA00022692"/>
    </source>
</evidence>
<proteinExistence type="predicted"/>
<accession>A0A6B0TWQ9</accession>
<keyword evidence="3 6" id="KW-0812">Transmembrane</keyword>
<dbReference type="NCBIfam" id="TIGR04408">
    <property type="entry name" value="LptG_lptG"/>
    <property type="match status" value="1"/>
</dbReference>
<dbReference type="InterPro" id="IPR005495">
    <property type="entry name" value="LptG/LptF_permease"/>
</dbReference>
<organism evidence="7 8">
    <name type="scientific">Oceanomicrobium pacificus</name>
    <dbReference type="NCBI Taxonomy" id="2692916"/>
    <lineage>
        <taxon>Bacteria</taxon>
        <taxon>Pseudomonadati</taxon>
        <taxon>Pseudomonadota</taxon>
        <taxon>Alphaproteobacteria</taxon>
        <taxon>Rhodobacterales</taxon>
        <taxon>Paracoccaceae</taxon>
        <taxon>Oceanomicrobium</taxon>
    </lineage>
</organism>
<keyword evidence="5 6" id="KW-0472">Membrane</keyword>
<comment type="caution">
    <text evidence="7">The sequence shown here is derived from an EMBL/GenBank/DDBJ whole genome shotgun (WGS) entry which is preliminary data.</text>
</comment>
<keyword evidence="2" id="KW-1003">Cell membrane</keyword>
<dbReference type="GO" id="GO:0055085">
    <property type="term" value="P:transmembrane transport"/>
    <property type="evidence" value="ECO:0007669"/>
    <property type="project" value="InterPro"/>
</dbReference>
<evidence type="ECO:0000256" key="4">
    <source>
        <dbReference type="ARBA" id="ARBA00022989"/>
    </source>
</evidence>
<dbReference type="RefSeq" id="WP_160854438.1">
    <property type="nucleotide sequence ID" value="NZ_WUWG01000003.1"/>
</dbReference>
<feature type="transmembrane region" description="Helical" evidence="6">
    <location>
        <begin position="99"/>
        <end position="121"/>
    </location>
</feature>
<dbReference type="PANTHER" id="PTHR33529:SF2">
    <property type="entry name" value="LIPOPOLYSACCHARIDE EXPORT SYSTEM PERMEASE PROTEIN LPTG"/>
    <property type="match status" value="1"/>
</dbReference>
<dbReference type="GO" id="GO:0015920">
    <property type="term" value="P:lipopolysaccharide transport"/>
    <property type="evidence" value="ECO:0007669"/>
    <property type="project" value="TreeGrafter"/>
</dbReference>
<gene>
    <name evidence="7" type="primary">lptG</name>
    <name evidence="7" type="ORF">GSH16_09640</name>
</gene>
<dbReference type="AlphaFoldDB" id="A0A6B0TWQ9"/>
<dbReference type="GO" id="GO:0043190">
    <property type="term" value="C:ATP-binding cassette (ABC) transporter complex"/>
    <property type="evidence" value="ECO:0007669"/>
    <property type="project" value="InterPro"/>
</dbReference>
<sequence>MTLAYYVAWRFLMGFLRVQLVVLALVVIFDGVENLRKMSRDGVAFIDIAAITLYRAPAIIEQAFPLTILISALVTFLGLSRSSELVVTRAAGVSSLRMVFVPCVIGACLGVFAILVLNPIVIATSQRAEILAAEEEGQVLTRLSLSNSGLWLRQGDASGQAVIQANRASPDGAELKRVRFFIFDEDGRIAERIEADSATLEPAQWHLRNARIWGFAADGTEDARESYAHEDYYVPTDLTSDLILDGFAAPSSLPLTALPGFILQLEESGFSATRHRLYFQNQLAQPLFFVAMVLIGAVFSLRHVRFGHMGIMVLSAVVSGFFLYFIAVFAQSLGSAGQVPVMIAAWVPSAAAVMLALGLLLHLEDG</sequence>
<dbReference type="Pfam" id="PF03739">
    <property type="entry name" value="LptF_LptG"/>
    <property type="match status" value="1"/>
</dbReference>
<dbReference type="EMBL" id="WUWG01000003">
    <property type="protein sequence ID" value="MXU65712.1"/>
    <property type="molecule type" value="Genomic_DNA"/>
</dbReference>
<evidence type="ECO:0000256" key="6">
    <source>
        <dbReference type="SAM" id="Phobius"/>
    </source>
</evidence>
<name>A0A6B0TWQ9_9RHOB</name>
<dbReference type="PANTHER" id="PTHR33529">
    <property type="entry name" value="SLR0882 PROTEIN-RELATED"/>
    <property type="match status" value="1"/>
</dbReference>
<evidence type="ECO:0000313" key="7">
    <source>
        <dbReference type="EMBL" id="MXU65712.1"/>
    </source>
</evidence>
<feature type="transmembrane region" description="Helical" evidence="6">
    <location>
        <begin position="341"/>
        <end position="363"/>
    </location>
</feature>
<reference evidence="7 8" key="1">
    <citation type="submission" date="2019-12" db="EMBL/GenBank/DDBJ databases">
        <title>Strain KN286 was isolated from seawater, which was collected from Caroline Seamount in the tropical western Pacific.</title>
        <authorList>
            <person name="Wang Q."/>
        </authorList>
    </citation>
    <scope>NUCLEOTIDE SEQUENCE [LARGE SCALE GENOMIC DNA]</scope>
    <source>
        <strain evidence="7 8">KN286</strain>
    </source>
</reference>
<feature type="transmembrane region" description="Helical" evidence="6">
    <location>
        <begin position="63"/>
        <end position="79"/>
    </location>
</feature>